<dbReference type="AlphaFoldDB" id="A0A6C0ITV6"/>
<reference evidence="1" key="1">
    <citation type="journal article" date="2020" name="Nature">
        <title>Giant virus diversity and host interactions through global metagenomics.</title>
        <authorList>
            <person name="Schulz F."/>
            <person name="Roux S."/>
            <person name="Paez-Espino D."/>
            <person name="Jungbluth S."/>
            <person name="Walsh D.A."/>
            <person name="Denef V.J."/>
            <person name="McMahon K.D."/>
            <person name="Konstantinidis K.T."/>
            <person name="Eloe-Fadrosh E.A."/>
            <person name="Kyrpides N.C."/>
            <person name="Woyke T."/>
        </authorList>
    </citation>
    <scope>NUCLEOTIDE SEQUENCE</scope>
    <source>
        <strain evidence="1">GVMAG-M-3300024302-11</strain>
    </source>
</reference>
<evidence type="ECO:0000313" key="1">
    <source>
        <dbReference type="EMBL" id="QHT96694.1"/>
    </source>
</evidence>
<protein>
    <submittedName>
        <fullName evidence="1">Uncharacterized protein</fullName>
    </submittedName>
</protein>
<proteinExistence type="predicted"/>
<accession>A0A6C0ITV6</accession>
<organism evidence="1">
    <name type="scientific">viral metagenome</name>
    <dbReference type="NCBI Taxonomy" id="1070528"/>
    <lineage>
        <taxon>unclassified sequences</taxon>
        <taxon>metagenomes</taxon>
        <taxon>organismal metagenomes</taxon>
    </lineage>
</organism>
<name>A0A6C0ITV6_9ZZZZ</name>
<dbReference type="EMBL" id="MN740263">
    <property type="protein sequence ID" value="QHT96694.1"/>
    <property type="molecule type" value="Genomic_DNA"/>
</dbReference>
<sequence>MDSFILKIHSFKKDIEFAMKHKYSIVINYTDEIDYKNNIVTWKYPPYIVKNFLADKIISEIANYFKKFDNYLIVMHFEGDNITHKIPLNLPCNI</sequence>